<accession>A0A3N4HIM1</accession>
<organism evidence="2 3">
    <name type="scientific">Ascobolus immersus RN42</name>
    <dbReference type="NCBI Taxonomy" id="1160509"/>
    <lineage>
        <taxon>Eukaryota</taxon>
        <taxon>Fungi</taxon>
        <taxon>Dikarya</taxon>
        <taxon>Ascomycota</taxon>
        <taxon>Pezizomycotina</taxon>
        <taxon>Pezizomycetes</taxon>
        <taxon>Pezizales</taxon>
        <taxon>Ascobolaceae</taxon>
        <taxon>Ascobolus</taxon>
    </lineage>
</organism>
<dbReference type="AlphaFoldDB" id="A0A3N4HIM1"/>
<dbReference type="EMBL" id="ML119811">
    <property type="protein sequence ID" value="RPA73773.1"/>
    <property type="molecule type" value="Genomic_DNA"/>
</dbReference>
<feature type="region of interest" description="Disordered" evidence="1">
    <location>
        <begin position="263"/>
        <end position="289"/>
    </location>
</feature>
<evidence type="ECO:0000313" key="2">
    <source>
        <dbReference type="EMBL" id="RPA73773.1"/>
    </source>
</evidence>
<gene>
    <name evidence="2" type="ORF">BJ508DRAFT_340924</name>
</gene>
<proteinExistence type="predicted"/>
<evidence type="ECO:0000256" key="1">
    <source>
        <dbReference type="SAM" id="MobiDB-lite"/>
    </source>
</evidence>
<keyword evidence="3" id="KW-1185">Reference proteome</keyword>
<sequence>MNAVIKKYLQHGKFTDIDYCPVEPPTASYNLPFGATTIPKSPFETLVIEELDPEDVRIAQRYIATLRANSGNNRNLAIRDTSPTSEVFNNNRDITDLTNAEPAQEATGTGFNTMDTANANYVPSELPKYETVVTDTPPSSTVFTDLIVATIAEECERSHLPSTEPANTSCQRFKVAPFQTGITNAHTTDCGPTRLAKAELAQNLAGCNTRSTGPFETRLGSSNLLDFEIASTSIPNTGTDIDDLTSPIDIASSDLDSTASFSSTLFSTTPSNTERRSTDVAEKYSACPT</sequence>
<protein>
    <submittedName>
        <fullName evidence="2">Uncharacterized protein</fullName>
    </submittedName>
</protein>
<reference evidence="2 3" key="1">
    <citation type="journal article" date="2018" name="Nat. Ecol. Evol.">
        <title>Pezizomycetes genomes reveal the molecular basis of ectomycorrhizal truffle lifestyle.</title>
        <authorList>
            <person name="Murat C."/>
            <person name="Payen T."/>
            <person name="Noel B."/>
            <person name="Kuo A."/>
            <person name="Morin E."/>
            <person name="Chen J."/>
            <person name="Kohler A."/>
            <person name="Krizsan K."/>
            <person name="Balestrini R."/>
            <person name="Da Silva C."/>
            <person name="Montanini B."/>
            <person name="Hainaut M."/>
            <person name="Levati E."/>
            <person name="Barry K.W."/>
            <person name="Belfiori B."/>
            <person name="Cichocki N."/>
            <person name="Clum A."/>
            <person name="Dockter R.B."/>
            <person name="Fauchery L."/>
            <person name="Guy J."/>
            <person name="Iotti M."/>
            <person name="Le Tacon F."/>
            <person name="Lindquist E.A."/>
            <person name="Lipzen A."/>
            <person name="Malagnac F."/>
            <person name="Mello A."/>
            <person name="Molinier V."/>
            <person name="Miyauchi S."/>
            <person name="Poulain J."/>
            <person name="Riccioni C."/>
            <person name="Rubini A."/>
            <person name="Sitrit Y."/>
            <person name="Splivallo R."/>
            <person name="Traeger S."/>
            <person name="Wang M."/>
            <person name="Zifcakova L."/>
            <person name="Wipf D."/>
            <person name="Zambonelli A."/>
            <person name="Paolocci F."/>
            <person name="Nowrousian M."/>
            <person name="Ottonello S."/>
            <person name="Baldrian P."/>
            <person name="Spatafora J.W."/>
            <person name="Henrissat B."/>
            <person name="Nagy L.G."/>
            <person name="Aury J.M."/>
            <person name="Wincker P."/>
            <person name="Grigoriev I.V."/>
            <person name="Bonfante P."/>
            <person name="Martin F.M."/>
        </authorList>
    </citation>
    <scope>NUCLEOTIDE SEQUENCE [LARGE SCALE GENOMIC DNA]</scope>
    <source>
        <strain evidence="2 3">RN42</strain>
    </source>
</reference>
<name>A0A3N4HIM1_ASCIM</name>
<evidence type="ECO:0000313" key="3">
    <source>
        <dbReference type="Proteomes" id="UP000275078"/>
    </source>
</evidence>
<feature type="compositionally biased region" description="Basic and acidic residues" evidence="1">
    <location>
        <begin position="273"/>
        <end position="282"/>
    </location>
</feature>
<dbReference type="Proteomes" id="UP000275078">
    <property type="component" value="Unassembled WGS sequence"/>
</dbReference>